<feature type="domain" description="At1g61320/AtMIF1 LRR" evidence="3">
    <location>
        <begin position="259"/>
        <end position="582"/>
    </location>
</feature>
<dbReference type="Pfam" id="PF23622">
    <property type="entry name" value="LRR_At1g61320_AtMIF1"/>
    <property type="match status" value="1"/>
</dbReference>
<feature type="compositionally biased region" description="Polar residues" evidence="1">
    <location>
        <begin position="66"/>
        <end position="79"/>
    </location>
</feature>
<dbReference type="PANTHER" id="PTHR34145:SF48">
    <property type="entry name" value="OS01G0553400 PROTEIN"/>
    <property type="match status" value="1"/>
</dbReference>
<reference evidence="4" key="1">
    <citation type="submission" date="2015-04" db="UniProtKB">
        <authorList>
            <consortium name="EnsemblPlants"/>
        </authorList>
    </citation>
    <scope>IDENTIFICATION</scope>
    <source>
        <strain evidence="4">SL10</strain>
    </source>
</reference>
<dbReference type="Proteomes" id="UP000006591">
    <property type="component" value="Chromosome 3"/>
</dbReference>
<dbReference type="EnsemblPlants" id="ONIVA03G33880.2">
    <property type="protein sequence ID" value="ONIVA03G33880.2"/>
    <property type="gene ID" value="ONIVA03G33880"/>
</dbReference>
<reference evidence="4" key="2">
    <citation type="submission" date="2018-04" db="EMBL/GenBank/DDBJ databases">
        <title>OnivRS2 (Oryza nivara Reference Sequence Version 2).</title>
        <authorList>
            <person name="Zhang J."/>
            <person name="Kudrna D."/>
            <person name="Lee S."/>
            <person name="Talag J."/>
            <person name="Rajasekar S."/>
            <person name="Welchert J."/>
            <person name="Hsing Y.-I."/>
            <person name="Wing R.A."/>
        </authorList>
    </citation>
    <scope>NUCLEOTIDE SEQUENCE [LARGE SCALE GENOMIC DNA]</scope>
    <source>
        <strain evidence="4">SL10</strain>
    </source>
</reference>
<dbReference type="InterPro" id="IPR053772">
    <property type="entry name" value="At1g61320/At1g61330-like"/>
</dbReference>
<dbReference type="PANTHER" id="PTHR34145">
    <property type="entry name" value="OS02G0105600 PROTEIN"/>
    <property type="match status" value="1"/>
</dbReference>
<evidence type="ECO:0000256" key="1">
    <source>
        <dbReference type="SAM" id="MobiDB-lite"/>
    </source>
</evidence>
<dbReference type="InterPro" id="IPR055357">
    <property type="entry name" value="LRR_At1g61320_AtMIF1"/>
</dbReference>
<dbReference type="Pfam" id="PF00646">
    <property type="entry name" value="F-box"/>
    <property type="match status" value="1"/>
</dbReference>
<organism evidence="4">
    <name type="scientific">Oryza nivara</name>
    <name type="common">Indian wild rice</name>
    <name type="synonym">Oryza sativa f. spontanea</name>
    <dbReference type="NCBI Taxonomy" id="4536"/>
    <lineage>
        <taxon>Eukaryota</taxon>
        <taxon>Viridiplantae</taxon>
        <taxon>Streptophyta</taxon>
        <taxon>Embryophyta</taxon>
        <taxon>Tracheophyta</taxon>
        <taxon>Spermatophyta</taxon>
        <taxon>Magnoliopsida</taxon>
        <taxon>Liliopsida</taxon>
        <taxon>Poales</taxon>
        <taxon>Poaceae</taxon>
        <taxon>BOP clade</taxon>
        <taxon>Oryzoideae</taxon>
        <taxon>Oryzeae</taxon>
        <taxon>Oryzinae</taxon>
        <taxon>Oryza</taxon>
    </lineage>
</organism>
<proteinExistence type="predicted"/>
<evidence type="ECO:0000259" key="3">
    <source>
        <dbReference type="Pfam" id="PF23622"/>
    </source>
</evidence>
<dbReference type="InterPro" id="IPR001810">
    <property type="entry name" value="F-box_dom"/>
</dbReference>
<dbReference type="InterPro" id="IPR032675">
    <property type="entry name" value="LRR_dom_sf"/>
</dbReference>
<sequence>MLLCTDACGQAMKSLHFLVASAPGHCCSTSYAIKLEVSGSGNQVLPSLTSQALRFGQGQWRPRVPPSTTDIVSSSQASPAAQRKETPDALKKKLRQTFLVASGRSGIWRLGIATGDLQARSRRTTEGSREGKKLSGGKWSSEKRTGDWDWLFTGSLTLSEYRRRSSPTRPDVLHRILSRLTFRESSRMGLLSRKWQKLWRSCCPKLIFTRATMFKPGNETIRRTRTNFARRVNSLLRQLCAPPTLNKFVVKFGLRRKHTCHVNRWVGFCSKLRARHITFDFTPGVKGIFRGLADEKYIFHLHVFSVPDRSPAHIKSLHLSYVWLNTATTGFTGFANLKKLTLHKVSFLNDFQHLMLSECTALEWLSISCSSFTELTLCKPLRRLRYLSLHYCYMEKVELEAPNLTSVDLTNQPIPLALSESLKVMEANIKLLHKSVLYGDNLDYICTELPAALPHVQKLSITSTLCIYDELQSFAKTSVRFINLRHLSLYLPLYGDGRSVGGILRLAYLLELAPVLEELELHFRFSDFVIRQAIRVDMLPYRHDKLKRVVMSGACHWQGLIELAHHIRRCASRLDCMIMDPMVRIKGLPTVDWLEERGRRIAKELLKRQEFQGVLTVL</sequence>
<feature type="domain" description="F-box" evidence="2">
    <location>
        <begin position="170"/>
        <end position="205"/>
    </location>
</feature>
<evidence type="ECO:0000313" key="4">
    <source>
        <dbReference type="EnsemblPlants" id="ONIVA03G33880.2"/>
    </source>
</evidence>
<protein>
    <recommendedName>
        <fullName evidence="6">F-box domain-containing protein</fullName>
    </recommendedName>
</protein>
<name>A0A0E0GT16_ORYNI</name>
<feature type="region of interest" description="Disordered" evidence="1">
    <location>
        <begin position="119"/>
        <end position="142"/>
    </location>
</feature>
<evidence type="ECO:0000259" key="2">
    <source>
        <dbReference type="Pfam" id="PF00646"/>
    </source>
</evidence>
<dbReference type="AlphaFoldDB" id="A0A0E0GT16"/>
<dbReference type="STRING" id="4536.A0A0E0GT16"/>
<dbReference type="eggNOG" id="ENOG502RYMX">
    <property type="taxonomic scope" value="Eukaryota"/>
</dbReference>
<dbReference type="SUPFAM" id="SSF52047">
    <property type="entry name" value="RNI-like"/>
    <property type="match status" value="1"/>
</dbReference>
<accession>A0A0E0GT16</accession>
<feature type="compositionally biased region" description="Basic and acidic residues" evidence="1">
    <location>
        <begin position="123"/>
        <end position="133"/>
    </location>
</feature>
<evidence type="ECO:0000313" key="5">
    <source>
        <dbReference type="Proteomes" id="UP000006591"/>
    </source>
</evidence>
<feature type="region of interest" description="Disordered" evidence="1">
    <location>
        <begin position="57"/>
        <end position="88"/>
    </location>
</feature>
<evidence type="ECO:0008006" key="6">
    <source>
        <dbReference type="Google" id="ProtNLM"/>
    </source>
</evidence>
<dbReference type="Gene3D" id="3.80.10.10">
    <property type="entry name" value="Ribonuclease Inhibitor"/>
    <property type="match status" value="1"/>
</dbReference>
<dbReference type="Gramene" id="ONIVA03G33880.2">
    <property type="protein sequence ID" value="ONIVA03G33880.2"/>
    <property type="gene ID" value="ONIVA03G33880"/>
</dbReference>
<keyword evidence="5" id="KW-1185">Reference proteome</keyword>
<dbReference type="OMA" id="AHHIRRC"/>